<sequence>YLRSASELFGKSGYINKEKEILERLERVKKEEEIHISALNSIIKPAISSSTTGIGAPACPLETSKLPKMEDIQKLTQGMRREPREIPVKKKVERKKKDYIKIFISYATTDSEYFQISRITNELTKYPEIEKILYWEEDLKDDIYNYMNTNVGACDVFILFCSPNALRSEAVQMEWQAALKIKKKIIPIFIEEKDIPPLLSNKLGVVFNEEDFNKTIEKIHKLILKKLEV</sequence>
<dbReference type="PROSITE" id="PS50104">
    <property type="entry name" value="TIR"/>
    <property type="match status" value="1"/>
</dbReference>
<comment type="caution">
    <text evidence="3">The sequence shown here is derived from an EMBL/GenBank/DDBJ whole genome shotgun (WGS) entry which is preliminary data.</text>
</comment>
<dbReference type="Pfam" id="PF13676">
    <property type="entry name" value="TIR_2"/>
    <property type="match status" value="1"/>
</dbReference>
<dbReference type="GO" id="GO:0007165">
    <property type="term" value="P:signal transduction"/>
    <property type="evidence" value="ECO:0007669"/>
    <property type="project" value="InterPro"/>
</dbReference>
<reference evidence="3" key="1">
    <citation type="journal article" date="2014" name="Front. Microbiol.">
        <title>High frequency of phylogenetically diverse reductive dehalogenase-homologous genes in deep subseafloor sedimentary metagenomes.</title>
        <authorList>
            <person name="Kawai M."/>
            <person name="Futagami T."/>
            <person name="Toyoda A."/>
            <person name="Takaki Y."/>
            <person name="Nishi S."/>
            <person name="Hori S."/>
            <person name="Arai W."/>
            <person name="Tsubouchi T."/>
            <person name="Morono Y."/>
            <person name="Uchiyama I."/>
            <person name="Ito T."/>
            <person name="Fujiyama A."/>
            <person name="Inagaki F."/>
            <person name="Takami H."/>
        </authorList>
    </citation>
    <scope>NUCLEOTIDE SEQUENCE</scope>
    <source>
        <strain evidence="3">Expedition CK06-06</strain>
    </source>
</reference>
<feature type="coiled-coil region" evidence="1">
    <location>
        <begin position="15"/>
        <end position="42"/>
    </location>
</feature>
<dbReference type="InterPro" id="IPR000157">
    <property type="entry name" value="TIR_dom"/>
</dbReference>
<name>X1C0G2_9ZZZZ</name>
<dbReference type="InterPro" id="IPR035897">
    <property type="entry name" value="Toll_tir_struct_dom_sf"/>
</dbReference>
<feature type="domain" description="TIR" evidence="2">
    <location>
        <begin position="98"/>
        <end position="227"/>
    </location>
</feature>
<gene>
    <name evidence="3" type="ORF">S01H4_49597</name>
</gene>
<protein>
    <recommendedName>
        <fullName evidence="2">TIR domain-containing protein</fullName>
    </recommendedName>
</protein>
<dbReference type="SUPFAM" id="SSF52200">
    <property type="entry name" value="Toll/Interleukin receptor TIR domain"/>
    <property type="match status" value="1"/>
</dbReference>
<dbReference type="EMBL" id="BART01028071">
    <property type="protein sequence ID" value="GAH00747.1"/>
    <property type="molecule type" value="Genomic_DNA"/>
</dbReference>
<accession>X1C0G2</accession>
<keyword evidence="1" id="KW-0175">Coiled coil</keyword>
<feature type="non-terminal residue" evidence="3">
    <location>
        <position position="1"/>
    </location>
</feature>
<proteinExistence type="predicted"/>
<dbReference type="Gene3D" id="3.40.50.10140">
    <property type="entry name" value="Toll/interleukin-1 receptor homology (TIR) domain"/>
    <property type="match status" value="1"/>
</dbReference>
<evidence type="ECO:0000259" key="2">
    <source>
        <dbReference type="PROSITE" id="PS50104"/>
    </source>
</evidence>
<evidence type="ECO:0000256" key="1">
    <source>
        <dbReference type="SAM" id="Coils"/>
    </source>
</evidence>
<evidence type="ECO:0000313" key="3">
    <source>
        <dbReference type="EMBL" id="GAH00747.1"/>
    </source>
</evidence>
<dbReference type="AlphaFoldDB" id="X1C0G2"/>
<organism evidence="3">
    <name type="scientific">marine sediment metagenome</name>
    <dbReference type="NCBI Taxonomy" id="412755"/>
    <lineage>
        <taxon>unclassified sequences</taxon>
        <taxon>metagenomes</taxon>
        <taxon>ecological metagenomes</taxon>
    </lineage>
</organism>